<evidence type="ECO:0000256" key="1">
    <source>
        <dbReference type="SAM" id="Phobius"/>
    </source>
</evidence>
<keyword evidence="1" id="KW-1133">Transmembrane helix</keyword>
<keyword evidence="1" id="KW-0812">Transmembrane</keyword>
<feature type="transmembrane region" description="Helical" evidence="1">
    <location>
        <begin position="6"/>
        <end position="28"/>
    </location>
</feature>
<reference evidence="2" key="1">
    <citation type="journal article" date="2019" name="bioRxiv">
        <title>The Genome of the Zebra Mussel, Dreissena polymorpha: A Resource for Invasive Species Research.</title>
        <authorList>
            <person name="McCartney M.A."/>
            <person name="Auch B."/>
            <person name="Kono T."/>
            <person name="Mallez S."/>
            <person name="Zhang Y."/>
            <person name="Obille A."/>
            <person name="Becker A."/>
            <person name="Abrahante J.E."/>
            <person name="Garbe J."/>
            <person name="Badalamenti J.P."/>
            <person name="Herman A."/>
            <person name="Mangelson H."/>
            <person name="Liachko I."/>
            <person name="Sullivan S."/>
            <person name="Sone E.D."/>
            <person name="Koren S."/>
            <person name="Silverstein K.A.T."/>
            <person name="Beckman K.B."/>
            <person name="Gohl D.M."/>
        </authorList>
    </citation>
    <scope>NUCLEOTIDE SEQUENCE</scope>
    <source>
        <strain evidence="2">Duluth1</strain>
        <tissue evidence="2">Whole animal</tissue>
    </source>
</reference>
<protein>
    <submittedName>
        <fullName evidence="2">Uncharacterized protein</fullName>
    </submittedName>
</protein>
<dbReference type="AlphaFoldDB" id="A0A9D4D9J6"/>
<keyword evidence="1" id="KW-0472">Membrane</keyword>
<comment type="caution">
    <text evidence="2">The sequence shown here is derived from an EMBL/GenBank/DDBJ whole genome shotgun (WGS) entry which is preliminary data.</text>
</comment>
<organism evidence="2 3">
    <name type="scientific">Dreissena polymorpha</name>
    <name type="common">Zebra mussel</name>
    <name type="synonym">Mytilus polymorpha</name>
    <dbReference type="NCBI Taxonomy" id="45954"/>
    <lineage>
        <taxon>Eukaryota</taxon>
        <taxon>Metazoa</taxon>
        <taxon>Spiralia</taxon>
        <taxon>Lophotrochozoa</taxon>
        <taxon>Mollusca</taxon>
        <taxon>Bivalvia</taxon>
        <taxon>Autobranchia</taxon>
        <taxon>Heteroconchia</taxon>
        <taxon>Euheterodonta</taxon>
        <taxon>Imparidentia</taxon>
        <taxon>Neoheterodontei</taxon>
        <taxon>Myida</taxon>
        <taxon>Dreissenoidea</taxon>
        <taxon>Dreissenidae</taxon>
        <taxon>Dreissena</taxon>
    </lineage>
</organism>
<dbReference type="Proteomes" id="UP000828390">
    <property type="component" value="Unassembled WGS sequence"/>
</dbReference>
<gene>
    <name evidence="2" type="ORF">DPMN_048218</name>
</gene>
<accession>A0A9D4D9J6</accession>
<keyword evidence="3" id="KW-1185">Reference proteome</keyword>
<dbReference type="EMBL" id="JAIWYP010000011">
    <property type="protein sequence ID" value="KAH3741493.1"/>
    <property type="molecule type" value="Genomic_DNA"/>
</dbReference>
<evidence type="ECO:0000313" key="2">
    <source>
        <dbReference type="EMBL" id="KAH3741493.1"/>
    </source>
</evidence>
<reference evidence="2" key="2">
    <citation type="submission" date="2020-11" db="EMBL/GenBank/DDBJ databases">
        <authorList>
            <person name="McCartney M.A."/>
            <person name="Auch B."/>
            <person name="Kono T."/>
            <person name="Mallez S."/>
            <person name="Becker A."/>
            <person name="Gohl D.M."/>
            <person name="Silverstein K.A.T."/>
            <person name="Koren S."/>
            <person name="Bechman K.B."/>
            <person name="Herman A."/>
            <person name="Abrahante J.E."/>
            <person name="Garbe J."/>
        </authorList>
    </citation>
    <scope>NUCLEOTIDE SEQUENCE</scope>
    <source>
        <strain evidence="2">Duluth1</strain>
        <tissue evidence="2">Whole animal</tissue>
    </source>
</reference>
<proteinExistence type="predicted"/>
<name>A0A9D4D9J6_DREPO</name>
<evidence type="ECO:0000313" key="3">
    <source>
        <dbReference type="Proteomes" id="UP000828390"/>
    </source>
</evidence>
<sequence>MIMVVVMMIMTVVVVMVLLLLMMITIGFDDSLEHADTRPVSRNLAMRPNRKFKPILTPPRVSSVVAHYVT</sequence>